<evidence type="ECO:0000259" key="5">
    <source>
        <dbReference type="PROSITE" id="PS50977"/>
    </source>
</evidence>
<dbReference type="PROSITE" id="PS50977">
    <property type="entry name" value="HTH_TETR_2"/>
    <property type="match status" value="1"/>
</dbReference>
<dbReference type="GO" id="GO:0000976">
    <property type="term" value="F:transcription cis-regulatory region binding"/>
    <property type="evidence" value="ECO:0007669"/>
    <property type="project" value="TreeGrafter"/>
</dbReference>
<evidence type="ECO:0000256" key="3">
    <source>
        <dbReference type="ARBA" id="ARBA00023163"/>
    </source>
</evidence>
<feature type="domain" description="HTH tetR-type" evidence="5">
    <location>
        <begin position="34"/>
        <end position="94"/>
    </location>
</feature>
<dbReference type="InterPro" id="IPR050109">
    <property type="entry name" value="HTH-type_TetR-like_transc_reg"/>
</dbReference>
<dbReference type="Pfam" id="PF00440">
    <property type="entry name" value="TetR_N"/>
    <property type="match status" value="1"/>
</dbReference>
<evidence type="ECO:0000313" key="7">
    <source>
        <dbReference type="Proteomes" id="UP000198614"/>
    </source>
</evidence>
<accession>A0A1G7F8X0</accession>
<keyword evidence="3" id="KW-0804">Transcription</keyword>
<dbReference type="SUPFAM" id="SSF46689">
    <property type="entry name" value="Homeodomain-like"/>
    <property type="match status" value="1"/>
</dbReference>
<dbReference type="Gene3D" id="1.10.357.10">
    <property type="entry name" value="Tetracycline Repressor, domain 2"/>
    <property type="match status" value="1"/>
</dbReference>
<dbReference type="PANTHER" id="PTHR30055">
    <property type="entry name" value="HTH-TYPE TRANSCRIPTIONAL REGULATOR RUTR"/>
    <property type="match status" value="1"/>
</dbReference>
<evidence type="ECO:0000256" key="2">
    <source>
        <dbReference type="ARBA" id="ARBA00023125"/>
    </source>
</evidence>
<reference evidence="6 7" key="1">
    <citation type="submission" date="2016-10" db="EMBL/GenBank/DDBJ databases">
        <authorList>
            <person name="de Groot N.N."/>
        </authorList>
    </citation>
    <scope>NUCLEOTIDE SEQUENCE [LARGE SCALE GENOMIC DNA]</scope>
    <source>
        <strain evidence="6 7">CGMCC 4.1859</strain>
    </source>
</reference>
<protein>
    <submittedName>
        <fullName evidence="6">Transcriptional regulator, TetR family</fullName>
    </submittedName>
</protein>
<sequence length="224" mass="24374">MQLKSIYSLCVTLVYTARVTTRPYHSPRRTDAAAATREAILSSAHTLFLARGYAGVTLADIARAANVAVPTVYSSVGPKPGILAALLEPAIKDPAVADTLTAVDAADDPRAVIELTAEGTRLAHERHWELVHGLFYRDPPGEPAVKAVLDRGTDGYVQALTHVADRLAALDALRVDHPEAVDILWFHLGPHAWMTLVGERSWCFSRAQTWLADTARQALLKNPR</sequence>
<dbReference type="GO" id="GO:0003700">
    <property type="term" value="F:DNA-binding transcription factor activity"/>
    <property type="evidence" value="ECO:0007669"/>
    <property type="project" value="TreeGrafter"/>
</dbReference>
<gene>
    <name evidence="6" type="ORF">SAMN05216260_103254</name>
</gene>
<name>A0A1G7F8X0_9ACTN</name>
<keyword evidence="2 4" id="KW-0238">DNA-binding</keyword>
<evidence type="ECO:0000313" key="6">
    <source>
        <dbReference type="EMBL" id="SDE71955.1"/>
    </source>
</evidence>
<dbReference type="InterPro" id="IPR001647">
    <property type="entry name" value="HTH_TetR"/>
</dbReference>
<feature type="DNA-binding region" description="H-T-H motif" evidence="4">
    <location>
        <begin position="57"/>
        <end position="76"/>
    </location>
</feature>
<proteinExistence type="predicted"/>
<dbReference type="Proteomes" id="UP000198614">
    <property type="component" value="Unassembled WGS sequence"/>
</dbReference>
<evidence type="ECO:0000256" key="4">
    <source>
        <dbReference type="PROSITE-ProRule" id="PRU00335"/>
    </source>
</evidence>
<dbReference type="EMBL" id="FNAX01000003">
    <property type="protein sequence ID" value="SDE71955.1"/>
    <property type="molecule type" value="Genomic_DNA"/>
</dbReference>
<keyword evidence="1" id="KW-0805">Transcription regulation</keyword>
<dbReference type="AlphaFoldDB" id="A0A1G7F8X0"/>
<evidence type="ECO:0000256" key="1">
    <source>
        <dbReference type="ARBA" id="ARBA00023015"/>
    </source>
</evidence>
<dbReference type="InterPro" id="IPR009057">
    <property type="entry name" value="Homeodomain-like_sf"/>
</dbReference>
<organism evidence="6 7">
    <name type="scientific">Streptomyces griseoaurantiacus</name>
    <dbReference type="NCBI Taxonomy" id="68213"/>
    <lineage>
        <taxon>Bacteria</taxon>
        <taxon>Bacillati</taxon>
        <taxon>Actinomycetota</taxon>
        <taxon>Actinomycetes</taxon>
        <taxon>Kitasatosporales</taxon>
        <taxon>Streptomycetaceae</taxon>
        <taxon>Streptomyces</taxon>
        <taxon>Streptomyces aurantiacus group</taxon>
    </lineage>
</organism>
<dbReference type="PANTHER" id="PTHR30055:SF234">
    <property type="entry name" value="HTH-TYPE TRANSCRIPTIONAL REGULATOR BETI"/>
    <property type="match status" value="1"/>
</dbReference>